<reference evidence="4" key="1">
    <citation type="submission" date="2016-10" db="EMBL/GenBank/DDBJ databases">
        <authorList>
            <person name="Varghese N."/>
            <person name="Submissions S."/>
        </authorList>
    </citation>
    <scope>NUCLEOTIDE SEQUENCE [LARGE SCALE GENOMIC DNA]</scope>
    <source>
        <strain evidence="4">DSM 1565</strain>
    </source>
</reference>
<name>A0A1I7NKQ1_9HYPH</name>
<dbReference type="Gene3D" id="6.10.140.1990">
    <property type="match status" value="1"/>
</dbReference>
<feature type="coiled-coil region" evidence="2">
    <location>
        <begin position="175"/>
        <end position="252"/>
    </location>
</feature>
<dbReference type="Proteomes" id="UP000199423">
    <property type="component" value="Unassembled WGS sequence"/>
</dbReference>
<dbReference type="Gene3D" id="2.40.30.170">
    <property type="match status" value="1"/>
</dbReference>
<organism evidence="3 4">
    <name type="scientific">Hyphomicrobium facile</name>
    <dbReference type="NCBI Taxonomy" id="51670"/>
    <lineage>
        <taxon>Bacteria</taxon>
        <taxon>Pseudomonadati</taxon>
        <taxon>Pseudomonadota</taxon>
        <taxon>Alphaproteobacteria</taxon>
        <taxon>Hyphomicrobiales</taxon>
        <taxon>Hyphomicrobiaceae</taxon>
        <taxon>Hyphomicrobium</taxon>
    </lineage>
</organism>
<accession>A0A1I7NKQ1</accession>
<dbReference type="GO" id="GO:0030313">
    <property type="term" value="C:cell envelope"/>
    <property type="evidence" value="ECO:0007669"/>
    <property type="project" value="UniProtKB-SubCell"/>
</dbReference>
<dbReference type="GO" id="GO:1990195">
    <property type="term" value="C:macrolide transmembrane transporter complex"/>
    <property type="evidence" value="ECO:0007669"/>
    <property type="project" value="InterPro"/>
</dbReference>
<dbReference type="InterPro" id="IPR030190">
    <property type="entry name" value="MacA_alpha-hairpin_sf"/>
</dbReference>
<dbReference type="EMBL" id="FPCH01000002">
    <property type="protein sequence ID" value="SFV35166.1"/>
    <property type="molecule type" value="Genomic_DNA"/>
</dbReference>
<keyword evidence="4" id="KW-1185">Reference proteome</keyword>
<dbReference type="PANTHER" id="PTHR30386:SF19">
    <property type="entry name" value="MULTIDRUG EXPORT PROTEIN EMRA-RELATED"/>
    <property type="match status" value="1"/>
</dbReference>
<evidence type="ECO:0000256" key="2">
    <source>
        <dbReference type="SAM" id="Coils"/>
    </source>
</evidence>
<dbReference type="GO" id="GO:0019898">
    <property type="term" value="C:extrinsic component of membrane"/>
    <property type="evidence" value="ECO:0007669"/>
    <property type="project" value="InterPro"/>
</dbReference>
<dbReference type="STRING" id="51670.SAMN04488557_2516"/>
<sequence>MSLNPSPGKIVTSRSPRLLASALPGSPDVAELEAARESEFTTDVQIAYLESVAKNWRNGSPNEIPEPSVTPVAEPAEEPAKASRAVSLPANFRPATIIKSLVAIALALGLGWLPVQRLLATTSAEAVVNARVITLRAPIEGEVSMADADTDVGSMFRVNQSILVVRNPRADSSHLANLMRDRNQLRTTIGALEGKKQLLLASLDELSVQQERFRIGRIEQLEQRLRQADTDMAAAEAQYSVASDALKRAETLRKTDAVSQAFLDKAAGDARVAEQTVKGHAERLKGMLVELDAAKKGTYIGDSYNDTPQSAQRKMEVSLELSDVQARLVGTRAELESLDAELVKEQGRHDGLAKVEIRSTVNGRVWEMLTAPGEHVNAGQDLVKLLDCGSALVTASVSETAYQRLAVGQTATFKPRDGGEELTGTVVSLNGLAAVASNSAIQQNALTREPYHVTLRFPDLLKHADCRIGRSGLVQFDTASAAPFSSMH</sequence>
<gene>
    <name evidence="3" type="ORF">SAMN04488557_2516</name>
</gene>
<dbReference type="GO" id="GO:1990961">
    <property type="term" value="P:xenobiotic detoxification by transmembrane export across the plasma membrane"/>
    <property type="evidence" value="ECO:0007669"/>
    <property type="project" value="InterPro"/>
</dbReference>
<proteinExistence type="predicted"/>
<comment type="subcellular location">
    <subcellularLocation>
        <location evidence="1">Cell envelope</location>
    </subcellularLocation>
</comment>
<evidence type="ECO:0000256" key="1">
    <source>
        <dbReference type="ARBA" id="ARBA00004196"/>
    </source>
</evidence>
<protein>
    <submittedName>
        <fullName evidence="3">Multidrug resistance efflux pump</fullName>
    </submittedName>
</protein>
<evidence type="ECO:0000313" key="3">
    <source>
        <dbReference type="EMBL" id="SFV35166.1"/>
    </source>
</evidence>
<keyword evidence="2" id="KW-0175">Coiled coil</keyword>
<dbReference type="RefSeq" id="WP_092867985.1">
    <property type="nucleotide sequence ID" value="NZ_FPCH01000002.1"/>
</dbReference>
<dbReference type="AlphaFoldDB" id="A0A1I7NKQ1"/>
<dbReference type="InterPro" id="IPR050739">
    <property type="entry name" value="MFP"/>
</dbReference>
<evidence type="ECO:0000313" key="4">
    <source>
        <dbReference type="Proteomes" id="UP000199423"/>
    </source>
</evidence>
<dbReference type="OrthoDB" id="7477732at2"/>
<dbReference type="PANTHER" id="PTHR30386">
    <property type="entry name" value="MEMBRANE FUSION SUBUNIT OF EMRAB-TOLC MULTIDRUG EFFLUX PUMP"/>
    <property type="match status" value="1"/>
</dbReference>